<feature type="region of interest" description="Disordered" evidence="1">
    <location>
        <begin position="1"/>
        <end position="40"/>
    </location>
</feature>
<accession>U1QJU0</accession>
<evidence type="ECO:0000256" key="1">
    <source>
        <dbReference type="SAM" id="MobiDB-lite"/>
    </source>
</evidence>
<evidence type="ECO:0000313" key="2">
    <source>
        <dbReference type="EMBL" id="ERH22104.1"/>
    </source>
</evidence>
<proteinExistence type="predicted"/>
<gene>
    <name evidence="2" type="ORF">HMPREF1979_02917</name>
</gene>
<organism evidence="2 3">
    <name type="scientific">Actinomyces johnsonii F0542</name>
    <dbReference type="NCBI Taxonomy" id="1321818"/>
    <lineage>
        <taxon>Bacteria</taxon>
        <taxon>Bacillati</taxon>
        <taxon>Actinomycetota</taxon>
        <taxon>Actinomycetes</taxon>
        <taxon>Actinomycetales</taxon>
        <taxon>Actinomycetaceae</taxon>
        <taxon>Actinomyces</taxon>
    </lineage>
</organism>
<evidence type="ECO:0000313" key="3">
    <source>
        <dbReference type="Proteomes" id="UP000016536"/>
    </source>
</evidence>
<keyword evidence="3" id="KW-1185">Reference proteome</keyword>
<dbReference type="HOGENOM" id="CLU_3283579_0_0_11"/>
<dbReference type="Proteomes" id="UP000016536">
    <property type="component" value="Unassembled WGS sequence"/>
</dbReference>
<dbReference type="EMBL" id="AWSE01000222">
    <property type="protein sequence ID" value="ERH22104.1"/>
    <property type="molecule type" value="Genomic_DNA"/>
</dbReference>
<sequence>MLRTERSDPLASGEPEFSRGEMGEEAEGGGVGTDMGQDLR</sequence>
<dbReference type="AlphaFoldDB" id="U1QJU0"/>
<name>U1QJU0_9ACTO</name>
<reference evidence="2 3" key="1">
    <citation type="submission" date="2013-08" db="EMBL/GenBank/DDBJ databases">
        <authorList>
            <person name="Weinstock G."/>
            <person name="Sodergren E."/>
            <person name="Wylie T."/>
            <person name="Fulton L."/>
            <person name="Fulton R."/>
            <person name="Fronick C."/>
            <person name="O'Laughlin M."/>
            <person name="Godfrey J."/>
            <person name="Miner T."/>
            <person name="Herter B."/>
            <person name="Appelbaum E."/>
            <person name="Cordes M."/>
            <person name="Lek S."/>
            <person name="Wollam A."/>
            <person name="Pepin K.H."/>
            <person name="Palsikar V.B."/>
            <person name="Mitreva M."/>
            <person name="Wilson R.K."/>
        </authorList>
    </citation>
    <scope>NUCLEOTIDE SEQUENCE [LARGE SCALE GENOMIC DNA]</scope>
    <source>
        <strain evidence="2 3">F0542</strain>
    </source>
</reference>
<comment type="caution">
    <text evidence="2">The sequence shown here is derived from an EMBL/GenBank/DDBJ whole genome shotgun (WGS) entry which is preliminary data.</text>
</comment>
<protein>
    <submittedName>
        <fullName evidence="2">Uncharacterized protein</fullName>
    </submittedName>
</protein>